<name>A0ABX1JY68_9CELL</name>
<dbReference type="RefSeq" id="WP_168678416.1">
    <property type="nucleotide sequence ID" value="NZ_JAAXOY010000125.1"/>
</dbReference>
<dbReference type="Gene3D" id="3.90.550.10">
    <property type="entry name" value="Spore Coat Polysaccharide Biosynthesis Protein SpsA, Chain A"/>
    <property type="match status" value="1"/>
</dbReference>
<evidence type="ECO:0000313" key="6">
    <source>
        <dbReference type="EMBL" id="NKY39278.1"/>
    </source>
</evidence>
<feature type="domain" description="Glycosyltransferase 2-like" evidence="5">
    <location>
        <begin position="11"/>
        <end position="123"/>
    </location>
</feature>
<evidence type="ECO:0000256" key="1">
    <source>
        <dbReference type="ARBA" id="ARBA00004776"/>
    </source>
</evidence>
<gene>
    <name evidence="6" type="ORF">HGA02_06955</name>
</gene>
<evidence type="ECO:0000259" key="5">
    <source>
        <dbReference type="Pfam" id="PF00535"/>
    </source>
</evidence>
<comment type="caution">
    <text evidence="6">The sequence shown here is derived from an EMBL/GenBank/DDBJ whole genome shotgun (WGS) entry which is preliminary data.</text>
</comment>
<sequence length="286" mass="31088">MTAQPAASLAVVTAYRPGPGLAAVVASVVDQVDVVVVVDNTPPGDTDARAHVEPSERVEILPMGYNSGLAAALNAGVARHPEADRVLLLDQDSTIPSDLVARLGARLDADPTIGVVGPAPWDADAGRYLDPRSAARPELADLGAIITSGMLVRRATLDAVGPFREDFFVDCVDQEFCLRVREARWRVCQDRTVLLPHGLGETRWHGWGPLRLRATHHPTWRLYWIGRNSAIMLREHATAAPGWSVQWLAIVAYWGLTILLFEPPRLTRAATLLRGLAHGVARRPVP</sequence>
<dbReference type="PANTHER" id="PTHR43179:SF12">
    <property type="entry name" value="GALACTOFURANOSYLTRANSFERASE GLFT2"/>
    <property type="match status" value="1"/>
</dbReference>
<evidence type="ECO:0000256" key="3">
    <source>
        <dbReference type="ARBA" id="ARBA00022676"/>
    </source>
</evidence>
<keyword evidence="7" id="KW-1185">Reference proteome</keyword>
<dbReference type="EMBL" id="JAAXOY010000125">
    <property type="protein sequence ID" value="NKY39278.1"/>
    <property type="molecule type" value="Genomic_DNA"/>
</dbReference>
<dbReference type="Proteomes" id="UP000777774">
    <property type="component" value="Unassembled WGS sequence"/>
</dbReference>
<feature type="non-terminal residue" evidence="6">
    <location>
        <position position="286"/>
    </location>
</feature>
<comment type="similarity">
    <text evidence="2">Belongs to the glycosyltransferase 2 family.</text>
</comment>
<evidence type="ECO:0000313" key="7">
    <source>
        <dbReference type="Proteomes" id="UP000777774"/>
    </source>
</evidence>
<dbReference type="InterPro" id="IPR001173">
    <property type="entry name" value="Glyco_trans_2-like"/>
</dbReference>
<protein>
    <submittedName>
        <fullName evidence="6">Glycosyltransferase</fullName>
    </submittedName>
</protein>
<accession>A0ABX1JY68</accession>
<organism evidence="6 7">
    <name type="scientific">Cellulomonas septica</name>
    <dbReference type="NCBI Taxonomy" id="285080"/>
    <lineage>
        <taxon>Bacteria</taxon>
        <taxon>Bacillati</taxon>
        <taxon>Actinomycetota</taxon>
        <taxon>Actinomycetes</taxon>
        <taxon>Micrococcales</taxon>
        <taxon>Cellulomonadaceae</taxon>
        <taxon>Cellulomonas</taxon>
    </lineage>
</organism>
<dbReference type="Pfam" id="PF00535">
    <property type="entry name" value="Glycos_transf_2"/>
    <property type="match status" value="1"/>
</dbReference>
<reference evidence="6 7" key="1">
    <citation type="submission" date="2020-04" db="EMBL/GenBank/DDBJ databases">
        <title>MicrobeNet Type strains.</title>
        <authorList>
            <person name="Nicholson A.C."/>
        </authorList>
    </citation>
    <scope>NUCLEOTIDE SEQUENCE [LARGE SCALE GENOMIC DNA]</scope>
    <source>
        <strain evidence="6 7">ATCC BAA-787</strain>
    </source>
</reference>
<dbReference type="PANTHER" id="PTHR43179">
    <property type="entry name" value="RHAMNOSYLTRANSFERASE WBBL"/>
    <property type="match status" value="1"/>
</dbReference>
<evidence type="ECO:0000256" key="2">
    <source>
        <dbReference type="ARBA" id="ARBA00006739"/>
    </source>
</evidence>
<proteinExistence type="inferred from homology"/>
<comment type="pathway">
    <text evidence="1">Cell wall biogenesis; cell wall polysaccharide biosynthesis.</text>
</comment>
<dbReference type="InterPro" id="IPR029044">
    <property type="entry name" value="Nucleotide-diphossugar_trans"/>
</dbReference>
<keyword evidence="4" id="KW-0808">Transferase</keyword>
<evidence type="ECO:0000256" key="4">
    <source>
        <dbReference type="ARBA" id="ARBA00022679"/>
    </source>
</evidence>
<dbReference type="SUPFAM" id="SSF53448">
    <property type="entry name" value="Nucleotide-diphospho-sugar transferases"/>
    <property type="match status" value="1"/>
</dbReference>
<keyword evidence="3" id="KW-0328">Glycosyltransferase</keyword>